<evidence type="ECO:0000313" key="4">
    <source>
        <dbReference type="EMBL" id="TGK06588.1"/>
    </source>
</evidence>
<dbReference type="OrthoDB" id="329958at2"/>
<dbReference type="GO" id="GO:0016791">
    <property type="term" value="F:phosphatase activity"/>
    <property type="evidence" value="ECO:0007669"/>
    <property type="project" value="TreeGrafter"/>
</dbReference>
<dbReference type="SMART" id="SM00331">
    <property type="entry name" value="PP2C_SIG"/>
    <property type="match status" value="1"/>
</dbReference>
<keyword evidence="1" id="KW-0378">Hydrolase</keyword>
<feature type="domain" description="PPM-type phosphatase" evidence="3">
    <location>
        <begin position="476"/>
        <end position="694"/>
    </location>
</feature>
<accession>A0A4R9G4Y1</accession>
<dbReference type="Pfam" id="PF07695">
    <property type="entry name" value="7TMR-DISM_7TM"/>
    <property type="match status" value="1"/>
</dbReference>
<keyword evidence="2" id="KW-1133">Transmembrane helix</keyword>
<evidence type="ECO:0000259" key="3">
    <source>
        <dbReference type="SMART" id="SM00331"/>
    </source>
</evidence>
<evidence type="ECO:0000313" key="5">
    <source>
        <dbReference type="Proteomes" id="UP000297453"/>
    </source>
</evidence>
<dbReference type="Pfam" id="PF07228">
    <property type="entry name" value="SpoIIE"/>
    <property type="match status" value="1"/>
</dbReference>
<evidence type="ECO:0000256" key="1">
    <source>
        <dbReference type="ARBA" id="ARBA00022801"/>
    </source>
</evidence>
<feature type="transmembrane region" description="Helical" evidence="2">
    <location>
        <begin position="12"/>
        <end position="29"/>
    </location>
</feature>
<dbReference type="Gene3D" id="3.60.40.10">
    <property type="entry name" value="PPM-type phosphatase domain"/>
    <property type="match status" value="1"/>
</dbReference>
<dbReference type="Gene3D" id="2.60.120.260">
    <property type="entry name" value="Galactose-binding domain-like"/>
    <property type="match status" value="1"/>
</dbReference>
<dbReference type="Proteomes" id="UP000297453">
    <property type="component" value="Unassembled WGS sequence"/>
</dbReference>
<proteinExistence type="predicted"/>
<organism evidence="4 5">
    <name type="scientific">Leptospira semungkisensis</name>
    <dbReference type="NCBI Taxonomy" id="2484985"/>
    <lineage>
        <taxon>Bacteria</taxon>
        <taxon>Pseudomonadati</taxon>
        <taxon>Spirochaetota</taxon>
        <taxon>Spirochaetia</taxon>
        <taxon>Leptospirales</taxon>
        <taxon>Leptospiraceae</taxon>
        <taxon>Leptospira</taxon>
    </lineage>
</organism>
<sequence length="703" mass="80262">MDKRSLQKTYVLIKYLVCLILFFSFFSISSEEAKERTSFGRYEFTDPLIPIKLHKEWRFSSQDNPSNSQSELDDSTWFPLATNDEWNRHPEFEEHHGIGWYRSRIHISENALHPGLGLLMPVRAFGYELFLNGKEIYSSEFDPNTKSFSKNNAKPVLIPIPDEILKSGENFIAIRGYSEDNLSSFEGDILFGRTLDLSQEQNSRTIRIISIIAVQLFLFVYSLVLFANRRNEAYYLHYSLLNILLALWLLGFKGYISLITESKTYYIYCTFISAMLINLSLLRFVYTFFSQKRDKAHDGIVFFYTLIVSEILIEYWFTGSILYFMKYLYDPFIASVPLTLLFLIYKVTYFSIKKYAFAFSLLIALLAVFAFFVHGIFIFTDVLADDPMVNEGFFVMSLIFSFVLAKRYSNTFHTLESTQASLKSLNESLETKVIERTQTIAAQKEEIEQKTRILERDLAIAAKIQSSLLPSDLPKIPNIRLAYRYEPMLDVGGDFVDSVVDRTGRAIGIFICDVTGHGTGAAMVASMVKMALADWTDYLSDPGHMLTKMRAQLIGKLNGNFLTATIATFFPETGRLLIANAGHPETVILRRNFPKPELFRPSGMAITELMKTPYHTEITVMGPGDKLVLYTDGLPEARKPNGDFYGDEKFLELLSECAGLDPDPFCSTVIQQIRSFTQDKNNSHDDMAMIVLEYLGKAENITA</sequence>
<feature type="transmembrane region" description="Helical" evidence="2">
    <location>
        <begin position="265"/>
        <end position="289"/>
    </location>
</feature>
<dbReference type="InterPro" id="IPR052016">
    <property type="entry name" value="Bact_Sigma-Reg"/>
</dbReference>
<dbReference type="InterPro" id="IPR008979">
    <property type="entry name" value="Galactose-bd-like_sf"/>
</dbReference>
<dbReference type="InterPro" id="IPR011623">
    <property type="entry name" value="7TMR_DISM_rcpt_extracell_dom1"/>
</dbReference>
<dbReference type="AlphaFoldDB" id="A0A4R9G4Y1"/>
<feature type="transmembrane region" description="Helical" evidence="2">
    <location>
        <begin position="392"/>
        <end position="409"/>
    </location>
</feature>
<dbReference type="EMBL" id="RQEP01000005">
    <property type="protein sequence ID" value="TGK06588.1"/>
    <property type="molecule type" value="Genomic_DNA"/>
</dbReference>
<comment type="caution">
    <text evidence="4">The sequence shown here is derived from an EMBL/GenBank/DDBJ whole genome shotgun (WGS) entry which is preliminary data.</text>
</comment>
<evidence type="ECO:0000256" key="2">
    <source>
        <dbReference type="SAM" id="Phobius"/>
    </source>
</evidence>
<keyword evidence="2" id="KW-0472">Membrane</keyword>
<feature type="transmembrane region" description="Helical" evidence="2">
    <location>
        <begin position="331"/>
        <end position="348"/>
    </location>
</feature>
<feature type="transmembrane region" description="Helical" evidence="2">
    <location>
        <begin position="301"/>
        <end position="325"/>
    </location>
</feature>
<dbReference type="PANTHER" id="PTHR43156:SF2">
    <property type="entry name" value="STAGE II SPORULATION PROTEIN E"/>
    <property type="match status" value="1"/>
</dbReference>
<name>A0A4R9G4Y1_9LEPT</name>
<dbReference type="InterPro" id="IPR036457">
    <property type="entry name" value="PPM-type-like_dom_sf"/>
</dbReference>
<protein>
    <submittedName>
        <fullName evidence="4">Serine/threonine-protein phosphatase</fullName>
    </submittedName>
</protein>
<reference evidence="4" key="1">
    <citation type="journal article" date="2019" name="PLoS Negl. Trop. Dis.">
        <title>Revisiting the worldwide diversity of Leptospira species in the environment.</title>
        <authorList>
            <person name="Vincent A.T."/>
            <person name="Schiettekatte O."/>
            <person name="Bourhy P."/>
            <person name="Veyrier F.J."/>
            <person name="Picardeau M."/>
        </authorList>
    </citation>
    <scope>NUCLEOTIDE SEQUENCE [LARGE SCALE GENOMIC DNA]</scope>
    <source>
        <strain evidence="4">SSS9</strain>
    </source>
</reference>
<dbReference type="RefSeq" id="WP_135583577.1">
    <property type="nucleotide sequence ID" value="NZ_RQEP01000005.1"/>
</dbReference>
<keyword evidence="5" id="KW-1185">Reference proteome</keyword>
<gene>
    <name evidence="4" type="ORF">EHO59_00135</name>
</gene>
<keyword evidence="2" id="KW-0812">Transmembrane</keyword>
<feature type="transmembrane region" description="Helical" evidence="2">
    <location>
        <begin position="239"/>
        <end position="259"/>
    </location>
</feature>
<feature type="transmembrane region" description="Helical" evidence="2">
    <location>
        <begin position="355"/>
        <end position="380"/>
    </location>
</feature>
<dbReference type="InterPro" id="IPR001932">
    <property type="entry name" value="PPM-type_phosphatase-like_dom"/>
</dbReference>
<dbReference type="SUPFAM" id="SSF49785">
    <property type="entry name" value="Galactose-binding domain-like"/>
    <property type="match status" value="1"/>
</dbReference>
<dbReference type="PANTHER" id="PTHR43156">
    <property type="entry name" value="STAGE II SPORULATION PROTEIN E-RELATED"/>
    <property type="match status" value="1"/>
</dbReference>
<feature type="transmembrane region" description="Helical" evidence="2">
    <location>
        <begin position="208"/>
        <end position="227"/>
    </location>
</feature>
<dbReference type="SUPFAM" id="SSF81606">
    <property type="entry name" value="PP2C-like"/>
    <property type="match status" value="1"/>
</dbReference>